<protein>
    <submittedName>
        <fullName evidence="7">LemA family protein</fullName>
    </submittedName>
</protein>
<dbReference type="SUPFAM" id="SSF140478">
    <property type="entry name" value="LemA-like"/>
    <property type="match status" value="1"/>
</dbReference>
<reference evidence="7 8" key="1">
    <citation type="submission" date="2023-09" db="EMBL/GenBank/DDBJ databases">
        <title>Buttiauxella selenatireducens sp. nov., isolated from the rhizosphere of Cardamine hupingshanesis.</title>
        <authorList>
            <person name="Zhang S."/>
            <person name="Xu Z."/>
            <person name="Wang H."/>
            <person name="Guo Y."/>
        </authorList>
    </citation>
    <scope>NUCLEOTIDE SEQUENCE [LARGE SCALE GENOMIC DNA]</scope>
    <source>
        <strain evidence="7 8">R73</strain>
    </source>
</reference>
<evidence type="ECO:0000256" key="4">
    <source>
        <dbReference type="ARBA" id="ARBA00022989"/>
    </source>
</evidence>
<sequence>MIRFFQWLTVCASVLFLSGCGYNDIQASDEAVDAQWSEVLNQYQRRADLIPSLVATVKGYASHEESVFKDIADARARIGSVSQGQHAPENAQDMQAYQRSQQELSSALSRLLVISERYPELKADTMFTNLMVQLEGTENRIAVARHRYVLAVQEYNLQIRQFPGVILARIMGYERKQNFQPNDMAKVTTAPTVDFSTPRPVQQ</sequence>
<evidence type="ECO:0000313" key="8">
    <source>
        <dbReference type="Proteomes" id="UP001246690"/>
    </source>
</evidence>
<evidence type="ECO:0000256" key="2">
    <source>
        <dbReference type="ARBA" id="ARBA00008854"/>
    </source>
</evidence>
<organism evidence="7 8">
    <name type="scientific">Buttiauxella selenatireducens</name>
    <dbReference type="NCBI Taxonomy" id="3073902"/>
    <lineage>
        <taxon>Bacteria</taxon>
        <taxon>Pseudomonadati</taxon>
        <taxon>Pseudomonadota</taxon>
        <taxon>Gammaproteobacteria</taxon>
        <taxon>Enterobacterales</taxon>
        <taxon>Enterobacteriaceae</taxon>
        <taxon>Buttiauxella</taxon>
    </lineage>
</organism>
<keyword evidence="5" id="KW-0472">Membrane</keyword>
<evidence type="ECO:0000313" key="6">
    <source>
        <dbReference type="EMBL" id="WMY76689.1"/>
    </source>
</evidence>
<dbReference type="Pfam" id="PF04011">
    <property type="entry name" value="LemA"/>
    <property type="match status" value="1"/>
</dbReference>
<evidence type="ECO:0000256" key="1">
    <source>
        <dbReference type="ARBA" id="ARBA00004167"/>
    </source>
</evidence>
<evidence type="ECO:0000313" key="7">
    <source>
        <dbReference type="EMBL" id="WMY76734.1"/>
    </source>
</evidence>
<comment type="subcellular location">
    <subcellularLocation>
        <location evidence="1">Membrane</location>
        <topology evidence="1">Single-pass membrane protein</topology>
    </subcellularLocation>
</comment>
<accession>A0ABY9SH41</accession>
<name>A0ABY9SH41_9ENTR</name>
<keyword evidence="4" id="KW-1133">Transmembrane helix</keyword>
<keyword evidence="8" id="KW-1185">Reference proteome</keyword>
<evidence type="ECO:0000256" key="5">
    <source>
        <dbReference type="ARBA" id="ARBA00023136"/>
    </source>
</evidence>
<dbReference type="EMBL" id="CP133838">
    <property type="protein sequence ID" value="WMY76734.1"/>
    <property type="molecule type" value="Genomic_DNA"/>
</dbReference>
<keyword evidence="3" id="KW-0812">Transmembrane</keyword>
<comment type="similarity">
    <text evidence="2">Belongs to the LemA family.</text>
</comment>
<dbReference type="InterPro" id="IPR007156">
    <property type="entry name" value="MamQ_LemA"/>
</dbReference>
<dbReference type="Gene3D" id="1.20.1440.20">
    <property type="entry name" value="LemA-like domain"/>
    <property type="match status" value="1"/>
</dbReference>
<dbReference type="PROSITE" id="PS51257">
    <property type="entry name" value="PROKAR_LIPOPROTEIN"/>
    <property type="match status" value="1"/>
</dbReference>
<dbReference type="InterPro" id="IPR023353">
    <property type="entry name" value="LemA-like_dom_sf"/>
</dbReference>
<dbReference type="EMBL" id="CP133838">
    <property type="protein sequence ID" value="WMY76689.1"/>
    <property type="molecule type" value="Genomic_DNA"/>
</dbReference>
<evidence type="ECO:0000256" key="3">
    <source>
        <dbReference type="ARBA" id="ARBA00022692"/>
    </source>
</evidence>
<dbReference type="RefSeq" id="WP_309879119.1">
    <property type="nucleotide sequence ID" value="NZ_CP133838.1"/>
</dbReference>
<dbReference type="PANTHER" id="PTHR34478:SF2">
    <property type="entry name" value="MEMBRANE PROTEIN"/>
    <property type="match status" value="1"/>
</dbReference>
<proteinExistence type="inferred from homology"/>
<gene>
    <name evidence="6" type="ORF">RHD99_09075</name>
    <name evidence="7" type="ORF">RHD99_13710</name>
</gene>
<dbReference type="PANTHER" id="PTHR34478">
    <property type="entry name" value="PROTEIN LEMA"/>
    <property type="match status" value="1"/>
</dbReference>
<dbReference type="Proteomes" id="UP001246690">
    <property type="component" value="Chromosome"/>
</dbReference>